<accession>A0A9N9L5G5</accession>
<organism evidence="1 2">
    <name type="scientific">Hymenoscyphus fraxineus</name>
    <dbReference type="NCBI Taxonomy" id="746836"/>
    <lineage>
        <taxon>Eukaryota</taxon>
        <taxon>Fungi</taxon>
        <taxon>Dikarya</taxon>
        <taxon>Ascomycota</taxon>
        <taxon>Pezizomycotina</taxon>
        <taxon>Leotiomycetes</taxon>
        <taxon>Helotiales</taxon>
        <taxon>Helotiaceae</taxon>
        <taxon>Hymenoscyphus</taxon>
    </lineage>
</organism>
<keyword evidence="2" id="KW-1185">Reference proteome</keyword>
<evidence type="ECO:0000313" key="2">
    <source>
        <dbReference type="Proteomes" id="UP000696280"/>
    </source>
</evidence>
<dbReference type="AlphaFoldDB" id="A0A9N9L5G5"/>
<dbReference type="EMBL" id="CAJVRL010000082">
    <property type="protein sequence ID" value="CAG8958453.1"/>
    <property type="molecule type" value="Genomic_DNA"/>
</dbReference>
<dbReference type="Proteomes" id="UP000696280">
    <property type="component" value="Unassembled WGS sequence"/>
</dbReference>
<sequence>VTTYRVRIDTRGFQDGE</sequence>
<protein>
    <submittedName>
        <fullName evidence="1">Uncharacterized protein</fullName>
    </submittedName>
</protein>
<gene>
    <name evidence="1" type="ORF">HYFRA_00011130</name>
</gene>
<proteinExistence type="predicted"/>
<reference evidence="1" key="1">
    <citation type="submission" date="2021-07" db="EMBL/GenBank/DDBJ databases">
        <authorList>
            <person name="Durling M."/>
        </authorList>
    </citation>
    <scope>NUCLEOTIDE SEQUENCE</scope>
</reference>
<name>A0A9N9L5G5_9HELO</name>
<feature type="non-terminal residue" evidence="1">
    <location>
        <position position="1"/>
    </location>
</feature>
<feature type="non-terminal residue" evidence="1">
    <location>
        <position position="17"/>
    </location>
</feature>
<evidence type="ECO:0000313" key="1">
    <source>
        <dbReference type="EMBL" id="CAG8958453.1"/>
    </source>
</evidence>
<comment type="caution">
    <text evidence="1">The sequence shown here is derived from an EMBL/GenBank/DDBJ whole genome shotgun (WGS) entry which is preliminary data.</text>
</comment>